<feature type="domain" description="Methyltransferase type 12" evidence="1">
    <location>
        <begin position="66"/>
        <end position="157"/>
    </location>
</feature>
<dbReference type="InterPro" id="IPR029063">
    <property type="entry name" value="SAM-dependent_MTases_sf"/>
</dbReference>
<evidence type="ECO:0000259" key="1">
    <source>
        <dbReference type="Pfam" id="PF08242"/>
    </source>
</evidence>
<dbReference type="GO" id="GO:0032259">
    <property type="term" value="P:methylation"/>
    <property type="evidence" value="ECO:0007669"/>
    <property type="project" value="UniProtKB-KW"/>
</dbReference>
<dbReference type="CDD" id="cd02440">
    <property type="entry name" value="AdoMet_MTases"/>
    <property type="match status" value="1"/>
</dbReference>
<keyword evidence="2" id="KW-0489">Methyltransferase</keyword>
<dbReference type="PANTHER" id="PTHR45128:SF1">
    <property type="entry name" value="S-ADENOSYLMETHIONINE-DEPENDENT METHYLTRANSFERASE RV2258C"/>
    <property type="match status" value="1"/>
</dbReference>
<name>A0A7X0IGZ1_9ACTN</name>
<evidence type="ECO:0000313" key="2">
    <source>
        <dbReference type="EMBL" id="MBB6474865.1"/>
    </source>
</evidence>
<accession>A0A7X0IGZ1</accession>
<dbReference type="PANTHER" id="PTHR45128">
    <property type="entry name" value="METHYLTRANSFERASE TYPE 11"/>
    <property type="match status" value="1"/>
</dbReference>
<dbReference type="RefSeq" id="WP_184983744.1">
    <property type="nucleotide sequence ID" value="NZ_BAAALO010000038.1"/>
</dbReference>
<protein>
    <submittedName>
        <fullName evidence="2">SAM-dependent methyltransferase</fullName>
    </submittedName>
</protein>
<keyword evidence="2" id="KW-0808">Transferase</keyword>
<evidence type="ECO:0000313" key="3">
    <source>
        <dbReference type="Proteomes" id="UP000555564"/>
    </source>
</evidence>
<reference evidence="2 3" key="1">
    <citation type="submission" date="2020-08" db="EMBL/GenBank/DDBJ databases">
        <title>Sequencing the genomes of 1000 actinobacteria strains.</title>
        <authorList>
            <person name="Klenk H.-P."/>
        </authorList>
    </citation>
    <scope>NUCLEOTIDE SEQUENCE [LARGE SCALE GENOMIC DNA]</scope>
    <source>
        <strain evidence="2 3">DSM 44936</strain>
    </source>
</reference>
<dbReference type="AlphaFoldDB" id="A0A7X0IGZ1"/>
<keyword evidence="3" id="KW-1185">Reference proteome</keyword>
<dbReference type="InterPro" id="IPR053173">
    <property type="entry name" value="SAM-binding_MTase"/>
</dbReference>
<dbReference type="Gene3D" id="3.40.50.150">
    <property type="entry name" value="Vaccinia Virus protein VP39"/>
    <property type="match status" value="1"/>
</dbReference>
<sequence length="410" mass="45468">MRTAETAGTEHERVIGDFYSEFPYPWHVTRLARPHDPGLYAALISQELGDFTHTRMPRDARIWVPGCGVNQALITALRHPEATVVGSDVSEESLRMCAAAAEQVGAPNLELREEGIAGAPYRDEFDYVACTGVIHHNPDPGALLRSLAAALKPAGVLELMVYNDFHRREFTAFQEATRLIGRPQDIWYAKRLAAAFQGEGLLAERLRAEKDDPDVQFADTWLNPCERTYSVAALGDLAAGAGLALEAPCVSPLGRALGTYMWEVPLADDRLRERLEDLDDQVRWQVCNLLLFDRSPLLWFYARRAGNPLPRSQEAARDRAFLDTVMTRVESEEDVWILGPSGGYRPLERPARAGGDPGEFHDVVALADGSRSMRDVLAAAERTPGPQALRRLRTMVSTPAFPYLVARHAT</sequence>
<dbReference type="SUPFAM" id="SSF53335">
    <property type="entry name" value="S-adenosyl-L-methionine-dependent methyltransferases"/>
    <property type="match status" value="1"/>
</dbReference>
<organism evidence="2 3">
    <name type="scientific">Sphaerisporangium rubeum</name>
    <dbReference type="NCBI Taxonomy" id="321317"/>
    <lineage>
        <taxon>Bacteria</taxon>
        <taxon>Bacillati</taxon>
        <taxon>Actinomycetota</taxon>
        <taxon>Actinomycetes</taxon>
        <taxon>Streptosporangiales</taxon>
        <taxon>Streptosporangiaceae</taxon>
        <taxon>Sphaerisporangium</taxon>
    </lineage>
</organism>
<dbReference type="Pfam" id="PF08242">
    <property type="entry name" value="Methyltransf_12"/>
    <property type="match status" value="1"/>
</dbReference>
<dbReference type="GO" id="GO:0008168">
    <property type="term" value="F:methyltransferase activity"/>
    <property type="evidence" value="ECO:0007669"/>
    <property type="project" value="UniProtKB-KW"/>
</dbReference>
<dbReference type="Proteomes" id="UP000555564">
    <property type="component" value="Unassembled WGS sequence"/>
</dbReference>
<comment type="caution">
    <text evidence="2">The sequence shown here is derived from an EMBL/GenBank/DDBJ whole genome shotgun (WGS) entry which is preliminary data.</text>
</comment>
<gene>
    <name evidence="2" type="ORF">BJ992_004296</name>
</gene>
<proteinExistence type="predicted"/>
<dbReference type="InterPro" id="IPR013217">
    <property type="entry name" value="Methyltransf_12"/>
</dbReference>
<dbReference type="EMBL" id="JACHIU010000001">
    <property type="protein sequence ID" value="MBB6474865.1"/>
    <property type="molecule type" value="Genomic_DNA"/>
</dbReference>